<feature type="region of interest" description="Disordered" evidence="1">
    <location>
        <begin position="177"/>
        <end position="241"/>
    </location>
</feature>
<feature type="domain" description="HNH nuclease" evidence="2">
    <location>
        <begin position="332"/>
        <end position="420"/>
    </location>
</feature>
<sequence length="641" mass="71468">MTDSIADAAPPGEAVQAAGGSRLRKYPKYTHFWKVQNVRIISLEDGQYRRTGFHQHAEPSFKITFKMLFKMLELSFLIPDANDDDPDGGVVTVLVRAGDIPGEVWFFNRWCEDAVDEGNYYILIHDGETCDDEACFKAQDWRGGTITHHFDHSRWNEDKCWLPECCETVLLSSTALQKEDPKRGKDGFSETKEAKKSQEIDDTQDADAVRGRARAATEQKKRAPTKAPTKKRAPTLRARSVARSVNNELGDGAEARIMASLASLDTKMELFKEEVNSRLSVVETHVRAMREAQYECTQEELDRCNNINCQGIIPTTRTPAFRVAVEARHPECLLSGARNHPDDLARQEGELTGPGLEAAHIVPIGRPDLWTDAMAATVRYSRNRWKMAQIGKFIDNNCVENGVMLRADLHRMFDRFFWSVHPKTKVVVVFVPIPEMMQFHGMKVNAKQRGFPPMKIWQCHWDQCVVRCMRAGAGNPEDEYYDRKDAEATTTVAVVTEKMGDLELSDSRPGQHVVEGIDVAVTAMMDQLQVAEHASPRATVQVPAGVVGPKPFDHIKASEVAQPATDIQGSDQHESPDAEMHASDCSDSESSDSDSAASSGPPTPPTYAAADAKPPIYSIPSFEEQCKAQIRGKFNDARYIC</sequence>
<accession>A0A5J5EG87</accession>
<dbReference type="EMBL" id="VXIS01000367">
    <property type="protein sequence ID" value="KAA8894083.1"/>
    <property type="molecule type" value="Genomic_DNA"/>
</dbReference>
<dbReference type="Pfam" id="PF13391">
    <property type="entry name" value="HNH_2"/>
    <property type="match status" value="1"/>
</dbReference>
<dbReference type="AlphaFoldDB" id="A0A5J5EG87"/>
<dbReference type="InParanoid" id="A0A5J5EG87"/>
<organism evidence="3 4">
    <name type="scientific">Sphaerosporella brunnea</name>
    <dbReference type="NCBI Taxonomy" id="1250544"/>
    <lineage>
        <taxon>Eukaryota</taxon>
        <taxon>Fungi</taxon>
        <taxon>Dikarya</taxon>
        <taxon>Ascomycota</taxon>
        <taxon>Pezizomycotina</taxon>
        <taxon>Pezizomycetes</taxon>
        <taxon>Pezizales</taxon>
        <taxon>Pyronemataceae</taxon>
        <taxon>Sphaerosporella</taxon>
    </lineage>
</organism>
<dbReference type="OrthoDB" id="2142759at2759"/>
<evidence type="ECO:0000313" key="3">
    <source>
        <dbReference type="EMBL" id="KAA8894083.1"/>
    </source>
</evidence>
<protein>
    <recommendedName>
        <fullName evidence="2">HNH nuclease domain-containing protein</fullName>
    </recommendedName>
</protein>
<feature type="compositionally biased region" description="Basic and acidic residues" evidence="1">
    <location>
        <begin position="571"/>
        <end position="584"/>
    </location>
</feature>
<name>A0A5J5EG87_9PEZI</name>
<feature type="compositionally biased region" description="Basic residues" evidence="1">
    <location>
        <begin position="222"/>
        <end position="234"/>
    </location>
</feature>
<evidence type="ECO:0000313" key="4">
    <source>
        <dbReference type="Proteomes" id="UP000326924"/>
    </source>
</evidence>
<feature type="region of interest" description="Disordered" evidence="1">
    <location>
        <begin position="562"/>
        <end position="613"/>
    </location>
</feature>
<evidence type="ECO:0000256" key="1">
    <source>
        <dbReference type="SAM" id="MobiDB-lite"/>
    </source>
</evidence>
<feature type="compositionally biased region" description="Basic and acidic residues" evidence="1">
    <location>
        <begin position="177"/>
        <end position="199"/>
    </location>
</feature>
<keyword evidence="4" id="KW-1185">Reference proteome</keyword>
<proteinExistence type="predicted"/>
<comment type="caution">
    <text evidence="3">The sequence shown here is derived from an EMBL/GenBank/DDBJ whole genome shotgun (WGS) entry which is preliminary data.</text>
</comment>
<dbReference type="Proteomes" id="UP000326924">
    <property type="component" value="Unassembled WGS sequence"/>
</dbReference>
<feature type="compositionally biased region" description="Basic and acidic residues" evidence="1">
    <location>
        <begin position="207"/>
        <end position="221"/>
    </location>
</feature>
<evidence type="ECO:0000259" key="2">
    <source>
        <dbReference type="Pfam" id="PF13391"/>
    </source>
</evidence>
<dbReference type="InterPro" id="IPR003615">
    <property type="entry name" value="HNH_nuc"/>
</dbReference>
<gene>
    <name evidence="3" type="ORF">FN846DRAFT_913291</name>
</gene>
<feature type="compositionally biased region" description="Low complexity" evidence="1">
    <location>
        <begin position="593"/>
        <end position="613"/>
    </location>
</feature>
<reference evidence="3 4" key="1">
    <citation type="submission" date="2019-09" db="EMBL/GenBank/DDBJ databases">
        <title>Draft genome of the ectomycorrhizal ascomycete Sphaerosporella brunnea.</title>
        <authorList>
            <consortium name="DOE Joint Genome Institute"/>
            <person name="Benucci G.M."/>
            <person name="Marozzi G."/>
            <person name="Antonielli L."/>
            <person name="Sanchez S."/>
            <person name="Marco P."/>
            <person name="Wang X."/>
            <person name="Falini L.B."/>
            <person name="Barry K."/>
            <person name="Haridas S."/>
            <person name="Lipzen A."/>
            <person name="Labutti K."/>
            <person name="Grigoriev I.V."/>
            <person name="Murat C."/>
            <person name="Martin F."/>
            <person name="Albertini E."/>
            <person name="Donnini D."/>
            <person name="Bonito G."/>
        </authorList>
    </citation>
    <scope>NUCLEOTIDE SEQUENCE [LARGE SCALE GENOMIC DNA]</scope>
    <source>
        <strain evidence="3 4">Sb_GMNB300</strain>
    </source>
</reference>